<proteinExistence type="predicted"/>
<dbReference type="AlphaFoldDB" id="A0AAV4WMT0"/>
<gene>
    <name evidence="1" type="ORF">CEXT_590281</name>
</gene>
<name>A0AAV4WMT0_CAEEX</name>
<accession>A0AAV4WMT0</accession>
<dbReference type="EMBL" id="BPLR01016480">
    <property type="protein sequence ID" value="GIY84171.1"/>
    <property type="molecule type" value="Genomic_DNA"/>
</dbReference>
<sequence>MTGETPRKKTGLFSIKGQVYHKVGSLLSLLNESHKLLQGLFISEEQTKVDQLFANISELKWEIIEDFRGFYQNQKKFYTEEYIQFRDTIVNDVKVNDIGRLVNQTSRKFLSEIVNSGLREKEKGIEEEAITKVNMENI</sequence>
<evidence type="ECO:0000313" key="2">
    <source>
        <dbReference type="Proteomes" id="UP001054945"/>
    </source>
</evidence>
<comment type="caution">
    <text evidence="1">The sequence shown here is derived from an EMBL/GenBank/DDBJ whole genome shotgun (WGS) entry which is preliminary data.</text>
</comment>
<evidence type="ECO:0000313" key="1">
    <source>
        <dbReference type="EMBL" id="GIY84171.1"/>
    </source>
</evidence>
<protein>
    <submittedName>
        <fullName evidence="1">Uncharacterized protein</fullName>
    </submittedName>
</protein>
<reference evidence="1 2" key="1">
    <citation type="submission" date="2021-06" db="EMBL/GenBank/DDBJ databases">
        <title>Caerostris extrusa draft genome.</title>
        <authorList>
            <person name="Kono N."/>
            <person name="Arakawa K."/>
        </authorList>
    </citation>
    <scope>NUCLEOTIDE SEQUENCE [LARGE SCALE GENOMIC DNA]</scope>
</reference>
<organism evidence="1 2">
    <name type="scientific">Caerostris extrusa</name>
    <name type="common">Bark spider</name>
    <name type="synonym">Caerostris bankana</name>
    <dbReference type="NCBI Taxonomy" id="172846"/>
    <lineage>
        <taxon>Eukaryota</taxon>
        <taxon>Metazoa</taxon>
        <taxon>Ecdysozoa</taxon>
        <taxon>Arthropoda</taxon>
        <taxon>Chelicerata</taxon>
        <taxon>Arachnida</taxon>
        <taxon>Araneae</taxon>
        <taxon>Araneomorphae</taxon>
        <taxon>Entelegynae</taxon>
        <taxon>Araneoidea</taxon>
        <taxon>Araneidae</taxon>
        <taxon>Caerostris</taxon>
    </lineage>
</organism>
<keyword evidence="2" id="KW-1185">Reference proteome</keyword>
<dbReference type="Proteomes" id="UP001054945">
    <property type="component" value="Unassembled WGS sequence"/>
</dbReference>